<dbReference type="PANTHER" id="PTHR44229:SF4">
    <property type="entry name" value="15-HYDROXYPROSTAGLANDIN DEHYDROGENASE [NAD(+)]"/>
    <property type="match status" value="1"/>
</dbReference>
<evidence type="ECO:0000313" key="5">
    <source>
        <dbReference type="EMBL" id="KAL1583817.1"/>
    </source>
</evidence>
<keyword evidence="6" id="KW-1185">Reference proteome</keyword>
<proteinExistence type="inferred from homology"/>
<keyword evidence="3" id="KW-0560">Oxidoreductase</keyword>
<dbReference type="SUPFAM" id="SSF51735">
    <property type="entry name" value="NAD(P)-binding Rossmann-fold domains"/>
    <property type="match status" value="1"/>
</dbReference>
<evidence type="ECO:0000256" key="3">
    <source>
        <dbReference type="ARBA" id="ARBA00023002"/>
    </source>
</evidence>
<dbReference type="PROSITE" id="PS00061">
    <property type="entry name" value="ADH_SHORT"/>
    <property type="match status" value="1"/>
</dbReference>
<accession>A0AB34KIH2</accession>
<evidence type="ECO:0000256" key="1">
    <source>
        <dbReference type="ARBA" id="ARBA00006484"/>
    </source>
</evidence>
<sequence length="283" mass="30483">MTSRTAYITGGASGIGLAVAHALHNRGMRIAIADINLKAAQESAKQLNATATASQKHLALEVDVSSWDSQVAAFSKAVETFNRIDVVIVNAGVGEKVFVPNDGGTGQGFAKPNLQILDVDLNGFLYTSALAIQQMRRQDVDHEGLRGRIIGTASVCGFYCVPTLPVYTAAKHGAVGFVRSYGKYLPDEQITLNAVCPHVARTNISTGVFYDHLEEMKLLTPMEGIVDAFMQFIDRGDMSGECLEIGPIGGPQLRMPPGALNSESDRLNKLLYERGRPLHEAKP</sequence>
<organism evidence="5 6">
    <name type="scientific">Cladosporium halotolerans</name>
    <dbReference type="NCBI Taxonomy" id="1052096"/>
    <lineage>
        <taxon>Eukaryota</taxon>
        <taxon>Fungi</taxon>
        <taxon>Dikarya</taxon>
        <taxon>Ascomycota</taxon>
        <taxon>Pezizomycotina</taxon>
        <taxon>Dothideomycetes</taxon>
        <taxon>Dothideomycetidae</taxon>
        <taxon>Cladosporiales</taxon>
        <taxon>Cladosporiaceae</taxon>
        <taxon>Cladosporium</taxon>
    </lineage>
</organism>
<comment type="similarity">
    <text evidence="1 4">Belongs to the short-chain dehydrogenases/reductases (SDR) family.</text>
</comment>
<comment type="caution">
    <text evidence="5">The sequence shown here is derived from an EMBL/GenBank/DDBJ whole genome shotgun (WGS) entry which is preliminary data.</text>
</comment>
<dbReference type="Pfam" id="PF00106">
    <property type="entry name" value="adh_short"/>
    <property type="match status" value="1"/>
</dbReference>
<dbReference type="AlphaFoldDB" id="A0AB34KIH2"/>
<dbReference type="Gene3D" id="3.40.50.720">
    <property type="entry name" value="NAD(P)-binding Rossmann-like Domain"/>
    <property type="match status" value="1"/>
</dbReference>
<keyword evidence="2" id="KW-0521">NADP</keyword>
<dbReference type="PRINTS" id="PR00080">
    <property type="entry name" value="SDRFAMILY"/>
</dbReference>
<dbReference type="Proteomes" id="UP000803884">
    <property type="component" value="Unassembled WGS sequence"/>
</dbReference>
<dbReference type="PANTHER" id="PTHR44229">
    <property type="entry name" value="15-HYDROXYPROSTAGLANDIN DEHYDROGENASE [NAD(+)]"/>
    <property type="match status" value="1"/>
</dbReference>
<dbReference type="InterPro" id="IPR036291">
    <property type="entry name" value="NAD(P)-bd_dom_sf"/>
</dbReference>
<evidence type="ECO:0000256" key="2">
    <source>
        <dbReference type="ARBA" id="ARBA00022857"/>
    </source>
</evidence>
<dbReference type="GO" id="GO:0005737">
    <property type="term" value="C:cytoplasm"/>
    <property type="evidence" value="ECO:0007669"/>
    <property type="project" value="TreeGrafter"/>
</dbReference>
<dbReference type="EMBL" id="JAAQHG020000031">
    <property type="protein sequence ID" value="KAL1583817.1"/>
    <property type="molecule type" value="Genomic_DNA"/>
</dbReference>
<reference evidence="5 6" key="1">
    <citation type="journal article" date="2020" name="Microbiol. Resour. Announc.">
        <title>Draft Genome Sequence of a Cladosporium Species Isolated from the Mesophotic Ascidian Didemnum maculosum.</title>
        <authorList>
            <person name="Gioti A."/>
            <person name="Siaperas R."/>
            <person name="Nikolaivits E."/>
            <person name="Le Goff G."/>
            <person name="Ouazzani J."/>
            <person name="Kotoulas G."/>
            <person name="Topakas E."/>
        </authorList>
    </citation>
    <scope>NUCLEOTIDE SEQUENCE [LARGE SCALE GENOMIC DNA]</scope>
    <source>
        <strain evidence="5 6">TM138-S3</strain>
    </source>
</reference>
<dbReference type="GO" id="GO:0016616">
    <property type="term" value="F:oxidoreductase activity, acting on the CH-OH group of donors, NAD or NADP as acceptor"/>
    <property type="evidence" value="ECO:0007669"/>
    <property type="project" value="TreeGrafter"/>
</dbReference>
<gene>
    <name evidence="5" type="ORF">WHR41_07184</name>
</gene>
<dbReference type="PRINTS" id="PR00081">
    <property type="entry name" value="GDHRDH"/>
</dbReference>
<dbReference type="GeneID" id="96008627"/>
<evidence type="ECO:0008006" key="7">
    <source>
        <dbReference type="Google" id="ProtNLM"/>
    </source>
</evidence>
<protein>
    <recommendedName>
        <fullName evidence="7">NAD(P)-binding protein</fullName>
    </recommendedName>
</protein>
<dbReference type="RefSeq" id="XP_069226923.1">
    <property type="nucleotide sequence ID" value="XM_069375789.1"/>
</dbReference>
<evidence type="ECO:0000313" key="6">
    <source>
        <dbReference type="Proteomes" id="UP000803884"/>
    </source>
</evidence>
<dbReference type="InterPro" id="IPR002347">
    <property type="entry name" value="SDR_fam"/>
</dbReference>
<dbReference type="InterPro" id="IPR020904">
    <property type="entry name" value="Sc_DH/Rdtase_CS"/>
</dbReference>
<evidence type="ECO:0000256" key="4">
    <source>
        <dbReference type="RuleBase" id="RU000363"/>
    </source>
</evidence>
<name>A0AB34KIH2_9PEZI</name>